<proteinExistence type="predicted"/>
<comment type="caution">
    <text evidence="2">The sequence shown here is derived from an EMBL/GenBank/DDBJ whole genome shotgun (WGS) entry which is preliminary data.</text>
</comment>
<protein>
    <recommendedName>
        <fullName evidence="1">Putative heavy-metal chelation domain-containing protein</fullName>
    </recommendedName>
</protein>
<sequence>MFRMLKSEFARVVAEHGLADEPISITARPLTPNEAIGNPEDSDYPILKGKERMMEAVFLKAKGQAFTDMCGNWSGKLADILRMDLTNNFRRALFISSLNAVMRHLGITERTVHCKNEGPVRCSEECLEMMTRGFPPSSRILLIGYQPRMAEQLSKRFTVSIVDMDKDNIGMQVFGTTIHGPEMTEQSIKNADVLLVTGTTFVNGTMGQFLGREIPTIFYGITSAGVANLLGLRRHCPFGL</sequence>
<dbReference type="AlphaFoldDB" id="A0A419EPN8"/>
<dbReference type="EMBL" id="QZKI01000131">
    <property type="protein sequence ID" value="RJP65046.1"/>
    <property type="molecule type" value="Genomic_DNA"/>
</dbReference>
<dbReference type="Proteomes" id="UP000285961">
    <property type="component" value="Unassembled WGS sequence"/>
</dbReference>
<organism evidence="2 3">
    <name type="scientific">Candidatus Abyssobacteria bacterium SURF_17</name>
    <dbReference type="NCBI Taxonomy" id="2093361"/>
    <lineage>
        <taxon>Bacteria</taxon>
        <taxon>Pseudomonadati</taxon>
        <taxon>Candidatus Hydrogenedentota</taxon>
        <taxon>Candidatus Abyssobacteria</taxon>
    </lineage>
</organism>
<dbReference type="Pfam" id="PF04016">
    <property type="entry name" value="DUF364"/>
    <property type="match status" value="1"/>
</dbReference>
<dbReference type="Gene3D" id="3.40.50.11590">
    <property type="match status" value="1"/>
</dbReference>
<evidence type="ECO:0000259" key="1">
    <source>
        <dbReference type="Pfam" id="PF04016"/>
    </source>
</evidence>
<reference evidence="2 3" key="1">
    <citation type="journal article" date="2017" name="ISME J.">
        <title>Energy and carbon metabolisms in a deep terrestrial subsurface fluid microbial community.</title>
        <authorList>
            <person name="Momper L."/>
            <person name="Jungbluth S.P."/>
            <person name="Lee M.D."/>
            <person name="Amend J.P."/>
        </authorList>
    </citation>
    <scope>NUCLEOTIDE SEQUENCE [LARGE SCALE GENOMIC DNA]</scope>
    <source>
        <strain evidence="2">SURF_17</strain>
    </source>
</reference>
<dbReference type="SUPFAM" id="SSF159713">
    <property type="entry name" value="Dhaf3308-like"/>
    <property type="match status" value="1"/>
</dbReference>
<evidence type="ECO:0000313" key="2">
    <source>
        <dbReference type="EMBL" id="RJP65046.1"/>
    </source>
</evidence>
<evidence type="ECO:0000313" key="3">
    <source>
        <dbReference type="Proteomes" id="UP000285961"/>
    </source>
</evidence>
<accession>A0A419EPN8</accession>
<dbReference type="InterPro" id="IPR007161">
    <property type="entry name" value="DUF364"/>
</dbReference>
<feature type="domain" description="Putative heavy-metal chelation" evidence="1">
    <location>
        <begin position="135"/>
        <end position="212"/>
    </location>
</feature>
<name>A0A419EPN8_9BACT</name>
<gene>
    <name evidence="2" type="ORF">C4532_18165</name>
</gene>